<name>A0AAW8DGM1_9MICC</name>
<dbReference type="InterPro" id="IPR029787">
    <property type="entry name" value="Nucleotide_cyclase"/>
</dbReference>
<feature type="transmembrane region" description="Helical" evidence="1">
    <location>
        <begin position="183"/>
        <end position="206"/>
    </location>
</feature>
<organism evidence="3 6">
    <name type="scientific">Arthrobacter bambusae</name>
    <dbReference type="NCBI Taxonomy" id="1338426"/>
    <lineage>
        <taxon>Bacteria</taxon>
        <taxon>Bacillati</taxon>
        <taxon>Actinomycetota</taxon>
        <taxon>Actinomycetes</taxon>
        <taxon>Micrococcales</taxon>
        <taxon>Micrococcaceae</taxon>
        <taxon>Arthrobacter</taxon>
    </lineage>
</organism>
<keyword evidence="1" id="KW-1133">Transmembrane helix</keyword>
<proteinExistence type="predicted"/>
<evidence type="ECO:0000313" key="5">
    <source>
        <dbReference type="Proteomes" id="UP001230951"/>
    </source>
</evidence>
<dbReference type="FunFam" id="3.30.70.270:FF:000001">
    <property type="entry name" value="Diguanylate cyclase domain protein"/>
    <property type="match status" value="1"/>
</dbReference>
<dbReference type="PROSITE" id="PS50887">
    <property type="entry name" value="GGDEF"/>
    <property type="match status" value="1"/>
</dbReference>
<dbReference type="InterPro" id="IPR050469">
    <property type="entry name" value="Diguanylate_Cyclase"/>
</dbReference>
<keyword evidence="5" id="KW-1185">Reference proteome</keyword>
<evidence type="ECO:0000313" key="6">
    <source>
        <dbReference type="Proteomes" id="UP001242995"/>
    </source>
</evidence>
<keyword evidence="1" id="KW-0472">Membrane</keyword>
<keyword evidence="1" id="KW-0812">Transmembrane</keyword>
<dbReference type="Pfam" id="PF00990">
    <property type="entry name" value="GGDEF"/>
    <property type="match status" value="1"/>
</dbReference>
<dbReference type="GO" id="GO:0052621">
    <property type="term" value="F:diguanylate cyclase activity"/>
    <property type="evidence" value="ECO:0007669"/>
    <property type="project" value="TreeGrafter"/>
</dbReference>
<feature type="transmembrane region" description="Helical" evidence="1">
    <location>
        <begin position="150"/>
        <end position="171"/>
    </location>
</feature>
<dbReference type="SMART" id="SM00267">
    <property type="entry name" value="GGDEF"/>
    <property type="match status" value="1"/>
</dbReference>
<evidence type="ECO:0000313" key="3">
    <source>
        <dbReference type="EMBL" id="MDP9904817.1"/>
    </source>
</evidence>
<dbReference type="InterPro" id="IPR043128">
    <property type="entry name" value="Rev_trsase/Diguanyl_cyclase"/>
</dbReference>
<feature type="transmembrane region" description="Helical" evidence="1">
    <location>
        <begin position="36"/>
        <end position="55"/>
    </location>
</feature>
<dbReference type="RefSeq" id="WP_306960734.1">
    <property type="nucleotide sequence ID" value="NZ_JAUSRG010000003.1"/>
</dbReference>
<evidence type="ECO:0000256" key="1">
    <source>
        <dbReference type="SAM" id="Phobius"/>
    </source>
</evidence>
<comment type="caution">
    <text evidence="3">The sequence shown here is derived from an EMBL/GenBank/DDBJ whole genome shotgun (WGS) entry which is preliminary data.</text>
</comment>
<gene>
    <name evidence="3" type="ORF">J2S90_001772</name>
    <name evidence="4" type="ORF">J2S93_002181</name>
</gene>
<dbReference type="Gene3D" id="3.30.70.270">
    <property type="match status" value="1"/>
</dbReference>
<dbReference type="PANTHER" id="PTHR45138:SF9">
    <property type="entry name" value="DIGUANYLATE CYCLASE DGCM-RELATED"/>
    <property type="match status" value="1"/>
</dbReference>
<feature type="transmembrane region" description="Helical" evidence="1">
    <location>
        <begin position="120"/>
        <end position="138"/>
    </location>
</feature>
<dbReference type="Proteomes" id="UP001242995">
    <property type="component" value="Unassembled WGS sequence"/>
</dbReference>
<accession>A0AAW8DGM1</accession>
<dbReference type="EMBL" id="JAUSTF010000004">
    <property type="protein sequence ID" value="MDQ0180754.1"/>
    <property type="molecule type" value="Genomic_DNA"/>
</dbReference>
<dbReference type="PANTHER" id="PTHR45138">
    <property type="entry name" value="REGULATORY COMPONENTS OF SENSORY TRANSDUCTION SYSTEM"/>
    <property type="match status" value="1"/>
</dbReference>
<dbReference type="InterPro" id="IPR000160">
    <property type="entry name" value="GGDEF_dom"/>
</dbReference>
<evidence type="ECO:0000259" key="2">
    <source>
        <dbReference type="PROSITE" id="PS50887"/>
    </source>
</evidence>
<evidence type="ECO:0000313" key="4">
    <source>
        <dbReference type="EMBL" id="MDQ0180754.1"/>
    </source>
</evidence>
<feature type="transmembrane region" description="Helical" evidence="1">
    <location>
        <begin position="6"/>
        <end position="24"/>
    </location>
</feature>
<dbReference type="EMBL" id="JAUSRG010000003">
    <property type="protein sequence ID" value="MDP9904817.1"/>
    <property type="molecule type" value="Genomic_DNA"/>
</dbReference>
<sequence length="380" mass="39980">MGLDPASLKIALGIVASTLCLLFFGSFRRTRSAYSGWWCLALVFLLSGNMAYLLAGTPQQIWAGPLGNALLVAGAFSVWAGSRSLRLLPTPRWQLLAGPGATAVAASLENPATNAWSGGLVYLAMMSLGMGLATVELWRLKPSVSQAHRSLALAAGVLASFFLCRGIAYVLEGPDGPDFGTYLSSATTSVVTIVLLVTVSFSMTALSNEQLINGLNERATRDGLTGLLNRTAFMELATQEINRLHSAGSISTLILADLDHFKALNDSHGHAAGDTAIQAFAAACQASVRHTDLVGRYGGEEFTILLPGADLESAEIIANEISRRLAAAEPPDGVTFPTVSYGIAPSTLANAEVDHMIVAADKALYQAKSLGRNRAVWATS</sequence>
<protein>
    <submittedName>
        <fullName evidence="3">Diguanylate cyclase (GGDEF)-like protein</fullName>
    </submittedName>
</protein>
<feature type="domain" description="GGDEF" evidence="2">
    <location>
        <begin position="249"/>
        <end position="380"/>
    </location>
</feature>
<dbReference type="SUPFAM" id="SSF55073">
    <property type="entry name" value="Nucleotide cyclase"/>
    <property type="match status" value="1"/>
</dbReference>
<reference evidence="3 5" key="1">
    <citation type="submission" date="2023-07" db="EMBL/GenBank/DDBJ databases">
        <title>Sorghum-associated microbial communities from plants grown in Nebraska, USA.</title>
        <authorList>
            <person name="Schachtman D."/>
        </authorList>
    </citation>
    <scope>NUCLEOTIDE SEQUENCE</scope>
    <source>
        <strain evidence="3">DS1006</strain>
        <strain evidence="4 5">DS1016</strain>
    </source>
</reference>
<dbReference type="CDD" id="cd01949">
    <property type="entry name" value="GGDEF"/>
    <property type="match status" value="1"/>
</dbReference>
<dbReference type="Proteomes" id="UP001230951">
    <property type="component" value="Unassembled WGS sequence"/>
</dbReference>
<dbReference type="AlphaFoldDB" id="A0AAW8DGM1"/>
<dbReference type="NCBIfam" id="TIGR00254">
    <property type="entry name" value="GGDEF"/>
    <property type="match status" value="1"/>
</dbReference>